<evidence type="ECO:0000313" key="10">
    <source>
        <dbReference type="Proteomes" id="UP000596742"/>
    </source>
</evidence>
<keyword evidence="4" id="KW-0769">Symport</keyword>
<reference evidence="9" key="1">
    <citation type="submission" date="2018-11" db="EMBL/GenBank/DDBJ databases">
        <authorList>
            <person name="Alioto T."/>
            <person name="Alioto T."/>
        </authorList>
    </citation>
    <scope>NUCLEOTIDE SEQUENCE</scope>
</reference>
<dbReference type="InterPro" id="IPR036259">
    <property type="entry name" value="MFS_trans_sf"/>
</dbReference>
<dbReference type="EMBL" id="UYJE01009665">
    <property type="protein sequence ID" value="VDI75516.1"/>
    <property type="molecule type" value="Genomic_DNA"/>
</dbReference>
<evidence type="ECO:0000256" key="8">
    <source>
        <dbReference type="SAM" id="Phobius"/>
    </source>
</evidence>
<dbReference type="Gene3D" id="1.20.120.540">
    <property type="entry name" value="Voltage-gated potassium channels"/>
    <property type="match status" value="1"/>
</dbReference>
<feature type="coiled-coil region" evidence="7">
    <location>
        <begin position="51"/>
        <end position="147"/>
    </location>
</feature>
<dbReference type="GO" id="GO:0016324">
    <property type="term" value="C:apical plasma membrane"/>
    <property type="evidence" value="ECO:0007669"/>
    <property type="project" value="TreeGrafter"/>
</dbReference>
<dbReference type="GO" id="GO:0015293">
    <property type="term" value="F:symporter activity"/>
    <property type="evidence" value="ECO:0007669"/>
    <property type="project" value="UniProtKB-KW"/>
</dbReference>
<dbReference type="PANTHER" id="PTHR11662">
    <property type="entry name" value="SOLUTE CARRIER FAMILY 17"/>
    <property type="match status" value="1"/>
</dbReference>
<evidence type="ECO:0008006" key="11">
    <source>
        <dbReference type="Google" id="ProtNLM"/>
    </source>
</evidence>
<dbReference type="OrthoDB" id="2985014at2759"/>
<evidence type="ECO:0000256" key="5">
    <source>
        <dbReference type="ARBA" id="ARBA00022989"/>
    </source>
</evidence>
<dbReference type="FunFam" id="1.20.1250.20:FF:000003">
    <property type="entry name" value="Solute carrier family 17 member 3"/>
    <property type="match status" value="1"/>
</dbReference>
<sequence>MRNSAFVHYLDISNVLKTELKSVKQKIFKEKNTNLEQQKCIEALKIQLINQKIIESERDQFKQELKNLRQQKEESASRINVQEYVNQIQELKDQVIDKDKTVKMVQDLYYLRSTEFTDEIQSLKNEKEALEKEKADLCSKHAEFEWEKQIQSTLLASFFYGYIVTQIPGGYLSDRFGGRRVFGTAMAVACVCTLVMPACARVSVVLVYVLRVLLGLATGVSFPAMQSMWGRSKLVTVSYLGGLACIWVVAWFILVRDTPSDHPWISEAERDYINNSIEYDNTKRSSTVPWVAIAKSPAVIACITAHVCNNWINYTLLTSLPAFMKAVLKFNIKSNGVLSALPYVCQAVSGLGVGLIADLMRSKQLLSTTGTRPFIGAGAFLIGTGFVSCDQRNIAVAFLSIAVMFTGFHRAGYVVNHVDFGPKYAGVLFGITNTFATVPGMVAPIVAGALTPNDSPEEWRNVFYVCAAFCVVGMVVFGFFSSGEIQEWAKDHKEILIEKPVLDTDTKL</sequence>
<evidence type="ECO:0000256" key="3">
    <source>
        <dbReference type="ARBA" id="ARBA00022692"/>
    </source>
</evidence>
<organism evidence="9 10">
    <name type="scientific">Mytilus galloprovincialis</name>
    <name type="common">Mediterranean mussel</name>
    <dbReference type="NCBI Taxonomy" id="29158"/>
    <lineage>
        <taxon>Eukaryota</taxon>
        <taxon>Metazoa</taxon>
        <taxon>Spiralia</taxon>
        <taxon>Lophotrochozoa</taxon>
        <taxon>Mollusca</taxon>
        <taxon>Bivalvia</taxon>
        <taxon>Autobranchia</taxon>
        <taxon>Pteriomorphia</taxon>
        <taxon>Mytilida</taxon>
        <taxon>Mytiloidea</taxon>
        <taxon>Mytilidae</taxon>
        <taxon>Mytilinae</taxon>
        <taxon>Mytilus</taxon>
    </lineage>
</organism>
<evidence type="ECO:0000313" key="9">
    <source>
        <dbReference type="EMBL" id="VDI75516.1"/>
    </source>
</evidence>
<dbReference type="PANTHER" id="PTHR11662:SF399">
    <property type="entry name" value="FI19708P1-RELATED"/>
    <property type="match status" value="1"/>
</dbReference>
<keyword evidence="6 8" id="KW-0472">Membrane</keyword>
<evidence type="ECO:0000256" key="2">
    <source>
        <dbReference type="ARBA" id="ARBA00022448"/>
    </source>
</evidence>
<dbReference type="AlphaFoldDB" id="A0A8B6H8E2"/>
<evidence type="ECO:0000256" key="4">
    <source>
        <dbReference type="ARBA" id="ARBA00022847"/>
    </source>
</evidence>
<feature type="transmembrane region" description="Helical" evidence="8">
    <location>
        <begin position="234"/>
        <end position="254"/>
    </location>
</feature>
<keyword evidence="7" id="KW-0175">Coiled coil</keyword>
<accession>A0A8B6H8E2</accession>
<dbReference type="Pfam" id="PF07690">
    <property type="entry name" value="MFS_1"/>
    <property type="match status" value="2"/>
</dbReference>
<keyword evidence="3 8" id="KW-0812">Transmembrane</keyword>
<dbReference type="Proteomes" id="UP000596742">
    <property type="component" value="Unassembled WGS sequence"/>
</dbReference>
<protein>
    <recommendedName>
        <fullName evidence="11">Major facilitator superfamily (MFS) profile domain-containing protein</fullName>
    </recommendedName>
</protein>
<evidence type="ECO:0000256" key="6">
    <source>
        <dbReference type="ARBA" id="ARBA00023136"/>
    </source>
</evidence>
<comment type="caution">
    <text evidence="9">The sequence shown here is derived from an EMBL/GenBank/DDBJ whole genome shotgun (WGS) entry which is preliminary data.</text>
</comment>
<feature type="transmembrane region" description="Helical" evidence="8">
    <location>
        <begin position="427"/>
        <end position="450"/>
    </location>
</feature>
<keyword evidence="5 8" id="KW-1133">Transmembrane helix</keyword>
<feature type="transmembrane region" description="Helical" evidence="8">
    <location>
        <begin position="181"/>
        <end position="198"/>
    </location>
</feature>
<keyword evidence="10" id="KW-1185">Reference proteome</keyword>
<dbReference type="GO" id="GO:0006820">
    <property type="term" value="P:monoatomic anion transport"/>
    <property type="evidence" value="ECO:0007669"/>
    <property type="project" value="TreeGrafter"/>
</dbReference>
<evidence type="ECO:0000256" key="1">
    <source>
        <dbReference type="ARBA" id="ARBA00004141"/>
    </source>
</evidence>
<dbReference type="SUPFAM" id="SSF103473">
    <property type="entry name" value="MFS general substrate transporter"/>
    <property type="match status" value="1"/>
</dbReference>
<proteinExistence type="predicted"/>
<name>A0A8B6H8E2_MYTGA</name>
<feature type="transmembrane region" description="Helical" evidence="8">
    <location>
        <begin position="371"/>
        <end position="388"/>
    </location>
</feature>
<keyword evidence="2" id="KW-0813">Transport</keyword>
<dbReference type="Gene3D" id="1.20.1250.20">
    <property type="entry name" value="MFS general substrate transporter like domains"/>
    <property type="match status" value="1"/>
</dbReference>
<feature type="transmembrane region" description="Helical" evidence="8">
    <location>
        <begin position="204"/>
        <end position="222"/>
    </location>
</feature>
<feature type="transmembrane region" description="Helical" evidence="8">
    <location>
        <begin position="340"/>
        <end position="359"/>
    </location>
</feature>
<comment type="subcellular location">
    <subcellularLocation>
        <location evidence="1">Membrane</location>
        <topology evidence="1">Multi-pass membrane protein</topology>
    </subcellularLocation>
</comment>
<gene>
    <name evidence="9" type="ORF">MGAL_10B052638</name>
</gene>
<feature type="transmembrane region" description="Helical" evidence="8">
    <location>
        <begin position="394"/>
        <end position="415"/>
    </location>
</feature>
<feature type="transmembrane region" description="Helical" evidence="8">
    <location>
        <begin position="462"/>
        <end position="480"/>
    </location>
</feature>
<dbReference type="InterPro" id="IPR011701">
    <property type="entry name" value="MFS"/>
</dbReference>
<evidence type="ECO:0000256" key="7">
    <source>
        <dbReference type="SAM" id="Coils"/>
    </source>
</evidence>
<dbReference type="InterPro" id="IPR050382">
    <property type="entry name" value="MFS_Na/Anion_cotransporter"/>
</dbReference>
<dbReference type="InterPro" id="IPR027378">
    <property type="entry name" value="Nucleotide_channel_N"/>
</dbReference>